<dbReference type="Pfam" id="PF04239">
    <property type="entry name" value="DUF421"/>
    <property type="match status" value="1"/>
</dbReference>
<proteinExistence type="inferred from homology"/>
<evidence type="ECO:0000256" key="4">
    <source>
        <dbReference type="ARBA" id="ARBA00022692"/>
    </source>
</evidence>
<dbReference type="Gene3D" id="3.30.240.20">
    <property type="entry name" value="bsu07140 like domains"/>
    <property type="match status" value="1"/>
</dbReference>
<dbReference type="InterPro" id="IPR023090">
    <property type="entry name" value="UPF0702_alpha/beta_dom_sf"/>
</dbReference>
<dbReference type="PANTHER" id="PTHR34582">
    <property type="entry name" value="UPF0702 TRANSMEMBRANE PROTEIN YCAP"/>
    <property type="match status" value="1"/>
</dbReference>
<evidence type="ECO:0000313" key="9">
    <source>
        <dbReference type="EMBL" id="MBC9246326.1"/>
    </source>
</evidence>
<dbReference type="PANTHER" id="PTHR34582:SF6">
    <property type="entry name" value="UPF0702 TRANSMEMBRANE PROTEIN YCAP"/>
    <property type="match status" value="1"/>
</dbReference>
<keyword evidence="4 7" id="KW-0812">Transmembrane</keyword>
<evidence type="ECO:0000313" key="10">
    <source>
        <dbReference type="Proteomes" id="UP000608594"/>
    </source>
</evidence>
<evidence type="ECO:0000256" key="5">
    <source>
        <dbReference type="ARBA" id="ARBA00022989"/>
    </source>
</evidence>
<dbReference type="RefSeq" id="WP_187792822.1">
    <property type="nucleotide sequence ID" value="NZ_JACOQL010000002.1"/>
</dbReference>
<keyword evidence="3" id="KW-1003">Cell membrane</keyword>
<keyword evidence="10" id="KW-1185">Reference proteome</keyword>
<evidence type="ECO:0000256" key="7">
    <source>
        <dbReference type="SAM" id="Phobius"/>
    </source>
</evidence>
<evidence type="ECO:0000256" key="3">
    <source>
        <dbReference type="ARBA" id="ARBA00022475"/>
    </source>
</evidence>
<protein>
    <submittedName>
        <fullName evidence="9">DUF421 domain-containing protein</fullName>
    </submittedName>
</protein>
<dbReference type="EMBL" id="JACOQL010000002">
    <property type="protein sequence ID" value="MBC9246326.1"/>
    <property type="molecule type" value="Genomic_DNA"/>
</dbReference>
<comment type="caution">
    <text evidence="9">The sequence shown here is derived from an EMBL/GenBank/DDBJ whole genome shotgun (WGS) entry which is preliminary data.</text>
</comment>
<name>A0A926JAR7_9RHOB</name>
<evidence type="ECO:0000256" key="1">
    <source>
        <dbReference type="ARBA" id="ARBA00004651"/>
    </source>
</evidence>
<dbReference type="Proteomes" id="UP000608594">
    <property type="component" value="Unassembled WGS sequence"/>
</dbReference>
<organism evidence="9 10">
    <name type="scientific">Paracoccus amoyensis</name>
    <dbReference type="NCBI Taxonomy" id="2760093"/>
    <lineage>
        <taxon>Bacteria</taxon>
        <taxon>Pseudomonadati</taxon>
        <taxon>Pseudomonadota</taxon>
        <taxon>Alphaproteobacteria</taxon>
        <taxon>Rhodobacterales</taxon>
        <taxon>Paracoccaceae</taxon>
        <taxon>Paracoccus</taxon>
    </lineage>
</organism>
<evidence type="ECO:0000256" key="2">
    <source>
        <dbReference type="ARBA" id="ARBA00006448"/>
    </source>
</evidence>
<reference evidence="9" key="1">
    <citation type="submission" date="2020-08" db="EMBL/GenBank/DDBJ databases">
        <title>Paracoccus amoyensis sp. nov., isolated from the surface seawater at coast of Xiamen, Fujian.</title>
        <authorList>
            <person name="Lyu L."/>
        </authorList>
    </citation>
    <scope>NUCLEOTIDE SEQUENCE</scope>
    <source>
        <strain evidence="9">11-3</strain>
    </source>
</reference>
<evidence type="ECO:0000259" key="8">
    <source>
        <dbReference type="Pfam" id="PF04239"/>
    </source>
</evidence>
<feature type="transmembrane region" description="Helical" evidence="7">
    <location>
        <begin position="52"/>
        <end position="71"/>
    </location>
</feature>
<accession>A0A926JAR7</accession>
<dbReference type="InterPro" id="IPR007353">
    <property type="entry name" value="DUF421"/>
</dbReference>
<dbReference type="GO" id="GO:0005886">
    <property type="term" value="C:plasma membrane"/>
    <property type="evidence" value="ECO:0007669"/>
    <property type="project" value="UniProtKB-SubCell"/>
</dbReference>
<dbReference type="AlphaFoldDB" id="A0A926JAR7"/>
<gene>
    <name evidence="9" type="ORF">H4P12_06280</name>
</gene>
<feature type="domain" description="YetF C-terminal" evidence="8">
    <location>
        <begin position="100"/>
        <end position="169"/>
    </location>
</feature>
<feature type="transmembrane region" description="Helical" evidence="7">
    <location>
        <begin position="77"/>
        <end position="94"/>
    </location>
</feature>
<sequence>MENVIPFEAGRMWFDGAPWLFLLEIIFRSTLAYLYCFILIRVLNGRAVAQMSMTDIVLIIALGSAVGDLTFYEDVPIIHALVAMTVIILVTKFADRAIHNQDFLKSALSNSPILLVRDGVIDMAGASRRDLNTLEVMELLRIHGVRNLGAVEWAFMEAGGQVSVFLFDTPRPGLAIVPPLDLIPTAPSLPPPEAGEAASCYCCGLTRVFPPDAGTACPNCGRSHWVKAAGGQKANGRNWGE</sequence>
<comment type="subcellular location">
    <subcellularLocation>
        <location evidence="1">Cell membrane</location>
        <topology evidence="1">Multi-pass membrane protein</topology>
    </subcellularLocation>
</comment>
<keyword evidence="5 7" id="KW-1133">Transmembrane helix</keyword>
<keyword evidence="6 7" id="KW-0472">Membrane</keyword>
<feature type="transmembrane region" description="Helical" evidence="7">
    <location>
        <begin position="20"/>
        <end position="40"/>
    </location>
</feature>
<evidence type="ECO:0000256" key="6">
    <source>
        <dbReference type="ARBA" id="ARBA00023136"/>
    </source>
</evidence>
<comment type="similarity">
    <text evidence="2">Belongs to the UPF0702 family.</text>
</comment>